<evidence type="ECO:0000313" key="2">
    <source>
        <dbReference type="EMBL" id="OLO12415.1"/>
    </source>
</evidence>
<dbReference type="GO" id="GO:0005992">
    <property type="term" value="P:trehalose biosynthetic process"/>
    <property type="evidence" value="ECO:0007669"/>
    <property type="project" value="InterPro"/>
</dbReference>
<evidence type="ECO:0000256" key="1">
    <source>
        <dbReference type="ARBA" id="ARBA00008799"/>
    </source>
</evidence>
<dbReference type="AlphaFoldDB" id="A0A1Q8TFF8"/>
<dbReference type="InterPro" id="IPR001830">
    <property type="entry name" value="Glyco_trans_20"/>
</dbReference>
<gene>
    <name evidence="2" type="ORF">BTW10_02780</name>
</gene>
<dbReference type="CDD" id="cd03788">
    <property type="entry name" value="GT20_TPS"/>
    <property type="match status" value="1"/>
</dbReference>
<dbReference type="GO" id="GO:0003825">
    <property type="term" value="F:alpha,alpha-trehalose-phosphate synthase (UDP-forming) activity"/>
    <property type="evidence" value="ECO:0007669"/>
    <property type="project" value="TreeGrafter"/>
</dbReference>
<dbReference type="EMBL" id="MSDQ01000006">
    <property type="protein sequence ID" value="OLO12415.1"/>
    <property type="molecule type" value="Genomic_DNA"/>
</dbReference>
<dbReference type="SUPFAM" id="SSF53756">
    <property type="entry name" value="UDP-Glycosyltransferase/glycogen phosphorylase"/>
    <property type="match status" value="1"/>
</dbReference>
<organism evidence="2 3">
    <name type="scientific">Chromohalobacter japonicus</name>
    <dbReference type="NCBI Taxonomy" id="223900"/>
    <lineage>
        <taxon>Bacteria</taxon>
        <taxon>Pseudomonadati</taxon>
        <taxon>Pseudomonadota</taxon>
        <taxon>Gammaproteobacteria</taxon>
        <taxon>Oceanospirillales</taxon>
        <taxon>Halomonadaceae</taxon>
        <taxon>Chromohalobacter</taxon>
    </lineage>
</organism>
<evidence type="ECO:0000313" key="3">
    <source>
        <dbReference type="Proteomes" id="UP000186806"/>
    </source>
</evidence>
<proteinExistence type="inferred from homology"/>
<dbReference type="STRING" id="223900.GCA_000821045_01745"/>
<name>A0A1Q8TFF8_9GAMM</name>
<dbReference type="PANTHER" id="PTHR10788:SF106">
    <property type="entry name" value="BCDNA.GH08860"/>
    <property type="match status" value="1"/>
</dbReference>
<dbReference type="Gene3D" id="3.40.50.2000">
    <property type="entry name" value="Glycogen Phosphorylase B"/>
    <property type="match status" value="2"/>
</dbReference>
<dbReference type="RefSeq" id="WP_075368060.1">
    <property type="nucleotide sequence ID" value="NZ_MSDQ01000006.1"/>
</dbReference>
<reference evidence="2 3" key="1">
    <citation type="submission" date="2016-12" db="EMBL/GenBank/DDBJ databases">
        <title>Draft genome sequences of strains Salinicola socius SMB35, Salinicola sp. MH3R3-1 and Chromohalobacter sp. SMB17 from the Verkhnekamsk potash mining region of Russia.</title>
        <authorList>
            <person name="Mavrodi D.V."/>
            <person name="Olsson B.E."/>
            <person name="Korsakova E.S."/>
            <person name="Pyankova A."/>
            <person name="Mavrodi O.V."/>
            <person name="Plotnikova E.G."/>
        </authorList>
    </citation>
    <scope>NUCLEOTIDE SEQUENCE [LARGE SCALE GENOMIC DNA]</scope>
    <source>
        <strain evidence="2 3">SMB17</strain>
    </source>
</reference>
<comment type="similarity">
    <text evidence="1">Belongs to the glycosyltransferase 20 family.</text>
</comment>
<accession>A0A1Q8TFF8</accession>
<comment type="caution">
    <text evidence="2">The sequence shown here is derived from an EMBL/GenBank/DDBJ whole genome shotgun (WGS) entry which is preliminary data.</text>
</comment>
<protein>
    <submittedName>
        <fullName evidence="2">Trehalose-6-phosphate synthase</fullName>
    </submittedName>
</protein>
<dbReference type="PANTHER" id="PTHR10788">
    <property type="entry name" value="TREHALOSE-6-PHOSPHATE SYNTHASE"/>
    <property type="match status" value="1"/>
</dbReference>
<sequence>MKDLVVVSNRVSIPEAGRSQAGGLAMALNSALARHGGMWFGWNGEICHDTSPQPTQTRRNGITYATLPLNAEQHNDYYLGFSNEVLWPIFHFNLGAMKFHRHHAQVYYATNQHFAEQLSKLLTGDELIWVHDYHLIPLGEALRRQGSHAPMGFFLHIPFPSAELLRCIPGHRDLLASFFAYDLLGFQTPQDLETFCHAAIRILGAKRSDNVLRYGDQRLKLGIYPVGIDVDTLQREAQHSETKQAVRQLRTSLGGCALIAGADRLDYSKGLGERMLAFEHLLDDYPHYRRHVLYTQVASPSRSAITEYDDLRQQLESQAGHINGLHSDLDWVPVHYINKTYPRTALMGLFRAAQVGLVTPLRDGMNLVCKEFVAAQDSRDPGALVLSELAGAAHELEGALLVNPYDPHAIAEALDQALQMPHEERCRRHASMLASVRCNDLTRWWQRFLDDLGYAVSS</sequence>
<keyword evidence="3" id="KW-1185">Reference proteome</keyword>
<dbReference type="Proteomes" id="UP000186806">
    <property type="component" value="Unassembled WGS sequence"/>
</dbReference>
<dbReference type="Pfam" id="PF00982">
    <property type="entry name" value="Glyco_transf_20"/>
    <property type="match status" value="1"/>
</dbReference>